<dbReference type="InterPro" id="IPR027806">
    <property type="entry name" value="HARBI1_dom"/>
</dbReference>
<feature type="domain" description="DUF8040" evidence="9">
    <location>
        <begin position="1"/>
        <end position="70"/>
    </location>
</feature>
<keyword evidence="7" id="KW-0539">Nucleus</keyword>
<evidence type="ECO:0000256" key="1">
    <source>
        <dbReference type="ARBA" id="ARBA00001968"/>
    </source>
</evidence>
<keyword evidence="11" id="KW-1185">Reference proteome</keyword>
<proteinExistence type="inferred from homology"/>
<organism evidence="10 11">
    <name type="scientific">Rehmannia glutinosa</name>
    <name type="common">Chinese foxglove</name>
    <dbReference type="NCBI Taxonomy" id="99300"/>
    <lineage>
        <taxon>Eukaryota</taxon>
        <taxon>Viridiplantae</taxon>
        <taxon>Streptophyta</taxon>
        <taxon>Embryophyta</taxon>
        <taxon>Tracheophyta</taxon>
        <taxon>Spermatophyta</taxon>
        <taxon>Magnoliopsida</taxon>
        <taxon>eudicotyledons</taxon>
        <taxon>Gunneridae</taxon>
        <taxon>Pentapetalae</taxon>
        <taxon>asterids</taxon>
        <taxon>lamiids</taxon>
        <taxon>Lamiales</taxon>
        <taxon>Orobanchaceae</taxon>
        <taxon>Rehmannieae</taxon>
        <taxon>Rehmannia</taxon>
    </lineage>
</organism>
<dbReference type="PANTHER" id="PTHR22930:SF293">
    <property type="entry name" value="PROTEIN ALP1-LIKE"/>
    <property type="match status" value="1"/>
</dbReference>
<feature type="domain" description="DDE Tnp4" evidence="8">
    <location>
        <begin position="102"/>
        <end position="263"/>
    </location>
</feature>
<dbReference type="PANTHER" id="PTHR22930">
    <property type="match status" value="1"/>
</dbReference>
<evidence type="ECO:0008006" key="12">
    <source>
        <dbReference type="Google" id="ProtNLM"/>
    </source>
</evidence>
<dbReference type="Pfam" id="PF13359">
    <property type="entry name" value="DDE_Tnp_4"/>
    <property type="match status" value="1"/>
</dbReference>
<comment type="subcellular location">
    <subcellularLocation>
        <location evidence="2">Nucleus</location>
    </subcellularLocation>
</comment>
<gene>
    <name evidence="10" type="ORF">DH2020_037707</name>
</gene>
<evidence type="ECO:0000256" key="6">
    <source>
        <dbReference type="ARBA" id="ARBA00022801"/>
    </source>
</evidence>
<protein>
    <recommendedName>
        <fullName evidence="12">DDE Tnp4 domain-containing protein</fullName>
    </recommendedName>
</protein>
<dbReference type="InterPro" id="IPR045249">
    <property type="entry name" value="HARBI1-like"/>
</dbReference>
<evidence type="ECO:0000256" key="2">
    <source>
        <dbReference type="ARBA" id="ARBA00004123"/>
    </source>
</evidence>
<evidence type="ECO:0000313" key="10">
    <source>
        <dbReference type="EMBL" id="KAK6128563.1"/>
    </source>
</evidence>
<keyword evidence="4" id="KW-0540">Nuclease</keyword>
<evidence type="ECO:0000313" key="11">
    <source>
        <dbReference type="Proteomes" id="UP001318860"/>
    </source>
</evidence>
<name>A0ABR0V1F8_REHGL</name>
<accession>A0ABR0V1F8</accession>
<reference evidence="10 11" key="1">
    <citation type="journal article" date="2021" name="Comput. Struct. Biotechnol. J.">
        <title>De novo genome assembly of the potent medicinal plant Rehmannia glutinosa using nanopore technology.</title>
        <authorList>
            <person name="Ma L."/>
            <person name="Dong C."/>
            <person name="Song C."/>
            <person name="Wang X."/>
            <person name="Zheng X."/>
            <person name="Niu Y."/>
            <person name="Chen S."/>
            <person name="Feng W."/>
        </authorList>
    </citation>
    <scope>NUCLEOTIDE SEQUENCE [LARGE SCALE GENOMIC DNA]</scope>
    <source>
        <strain evidence="10">DH-2019</strain>
    </source>
</reference>
<keyword evidence="5" id="KW-0479">Metal-binding</keyword>
<evidence type="ECO:0000259" key="8">
    <source>
        <dbReference type="Pfam" id="PF13359"/>
    </source>
</evidence>
<comment type="similarity">
    <text evidence="3">Belongs to the HARBI1 family.</text>
</comment>
<dbReference type="Pfam" id="PF26138">
    <property type="entry name" value="DUF8040"/>
    <property type="match status" value="1"/>
</dbReference>
<comment type="cofactor">
    <cofactor evidence="1">
        <name>a divalent metal cation</name>
        <dbReference type="ChEBI" id="CHEBI:60240"/>
    </cofactor>
</comment>
<evidence type="ECO:0000256" key="3">
    <source>
        <dbReference type="ARBA" id="ARBA00006958"/>
    </source>
</evidence>
<keyword evidence="6" id="KW-0378">Hydrolase</keyword>
<dbReference type="EMBL" id="JABTTQ020001721">
    <property type="protein sequence ID" value="KAK6128563.1"/>
    <property type="molecule type" value="Genomic_DNA"/>
</dbReference>
<evidence type="ECO:0000256" key="7">
    <source>
        <dbReference type="ARBA" id="ARBA00023242"/>
    </source>
</evidence>
<comment type="caution">
    <text evidence="10">The sequence shown here is derived from an EMBL/GenBank/DDBJ whole genome shotgun (WGS) entry which is preliminary data.</text>
</comment>
<evidence type="ECO:0000259" key="9">
    <source>
        <dbReference type="Pfam" id="PF26138"/>
    </source>
</evidence>
<evidence type="ECO:0000256" key="5">
    <source>
        <dbReference type="ARBA" id="ARBA00022723"/>
    </source>
</evidence>
<dbReference type="InterPro" id="IPR058353">
    <property type="entry name" value="DUF8040"/>
</dbReference>
<evidence type="ECO:0000256" key="4">
    <source>
        <dbReference type="ARBA" id="ARBA00022722"/>
    </source>
</evidence>
<dbReference type="Proteomes" id="UP001318860">
    <property type="component" value="Unassembled WGS sequence"/>
</dbReference>
<sequence>MTRGAFAKLCYLLKHVGGLKDSRYVSINEKAALFLFVLAHHKKNRIMRFDFKRSGQTVSRHFHDVLNAVLRLHNLLLVNPQAVDDNCTNPRWSSFKGCLGALDGTYIKVKVSETDKARYRTRKGGIAVNVLGVCDRNMNFIYLLTGWEGFVADCRVLRDAIHRPSGLKIPQGNFYLCDNGYTNDQGFLTPYKGVRYHLDEWSSGHVAPQNHRELFNLRHAKARNIIKRSWCLLKYRWAILRSNSWYPIKTQNRIIMTCCLLHNFIRIAMPVDPLEDDIPEDIGGGHNTDDGPNFVDQVETSQIWTTWRDTLAISMYNEWRGNT</sequence>